<proteinExistence type="predicted"/>
<feature type="region of interest" description="Disordered" evidence="1">
    <location>
        <begin position="82"/>
        <end position="101"/>
    </location>
</feature>
<dbReference type="Gene3D" id="1.10.10.10">
    <property type="entry name" value="Winged helix-like DNA-binding domain superfamily/Winged helix DNA-binding domain"/>
    <property type="match status" value="1"/>
</dbReference>
<feature type="domain" description="O-methyltransferase dimerisation" evidence="2">
    <location>
        <begin position="18"/>
        <end position="84"/>
    </location>
</feature>
<sequence>MEKAEYDGFNFLVNAPALFNAVTTAAELGIFRLLAKHPGREFEEVREHTGVPPHRLRVLLRAVCATGLLKRSGEVYRNSTAAEELPASAAGPSWPRATAAS</sequence>
<organism evidence="3 4">
    <name type="scientific">Streptosporangium oxazolinicum</name>
    <dbReference type="NCBI Taxonomy" id="909287"/>
    <lineage>
        <taxon>Bacteria</taxon>
        <taxon>Bacillati</taxon>
        <taxon>Actinomycetota</taxon>
        <taxon>Actinomycetes</taxon>
        <taxon>Streptosporangiales</taxon>
        <taxon>Streptosporangiaceae</taxon>
        <taxon>Streptosporangium</taxon>
    </lineage>
</organism>
<evidence type="ECO:0000313" key="4">
    <source>
        <dbReference type="Proteomes" id="UP001501251"/>
    </source>
</evidence>
<dbReference type="InterPro" id="IPR012967">
    <property type="entry name" value="COMT_dimerisation"/>
</dbReference>
<protein>
    <recommendedName>
        <fullName evidence="2">O-methyltransferase dimerisation domain-containing protein</fullName>
    </recommendedName>
</protein>
<dbReference type="Proteomes" id="UP001501251">
    <property type="component" value="Unassembled WGS sequence"/>
</dbReference>
<dbReference type="SUPFAM" id="SSF46785">
    <property type="entry name" value="Winged helix' DNA-binding domain"/>
    <property type="match status" value="1"/>
</dbReference>
<gene>
    <name evidence="3" type="ORF">GCM10022252_71580</name>
</gene>
<comment type="caution">
    <text evidence="3">The sequence shown here is derived from an EMBL/GenBank/DDBJ whole genome shotgun (WGS) entry which is preliminary data.</text>
</comment>
<evidence type="ECO:0000259" key="2">
    <source>
        <dbReference type="Pfam" id="PF08100"/>
    </source>
</evidence>
<dbReference type="InterPro" id="IPR036388">
    <property type="entry name" value="WH-like_DNA-bd_sf"/>
</dbReference>
<dbReference type="Pfam" id="PF08100">
    <property type="entry name" value="Dimerisation"/>
    <property type="match status" value="1"/>
</dbReference>
<name>A0ABP8BJN5_9ACTN</name>
<dbReference type="InterPro" id="IPR036390">
    <property type="entry name" value="WH_DNA-bd_sf"/>
</dbReference>
<dbReference type="EMBL" id="BAABAQ010000017">
    <property type="protein sequence ID" value="GAA4207636.1"/>
    <property type="molecule type" value="Genomic_DNA"/>
</dbReference>
<dbReference type="RefSeq" id="WP_344922742.1">
    <property type="nucleotide sequence ID" value="NZ_BAABAQ010000017.1"/>
</dbReference>
<reference evidence="4" key="1">
    <citation type="journal article" date="2019" name="Int. J. Syst. Evol. Microbiol.">
        <title>The Global Catalogue of Microorganisms (GCM) 10K type strain sequencing project: providing services to taxonomists for standard genome sequencing and annotation.</title>
        <authorList>
            <consortium name="The Broad Institute Genomics Platform"/>
            <consortium name="The Broad Institute Genome Sequencing Center for Infectious Disease"/>
            <person name="Wu L."/>
            <person name="Ma J."/>
        </authorList>
    </citation>
    <scope>NUCLEOTIDE SEQUENCE [LARGE SCALE GENOMIC DNA]</scope>
    <source>
        <strain evidence="4">JCM 17388</strain>
    </source>
</reference>
<evidence type="ECO:0000256" key="1">
    <source>
        <dbReference type="SAM" id="MobiDB-lite"/>
    </source>
</evidence>
<accession>A0ABP8BJN5</accession>
<keyword evidence="4" id="KW-1185">Reference proteome</keyword>
<evidence type="ECO:0000313" key="3">
    <source>
        <dbReference type="EMBL" id="GAA4207636.1"/>
    </source>
</evidence>